<dbReference type="Proteomes" id="UP000239731">
    <property type="component" value="Unassembled WGS sequence"/>
</dbReference>
<evidence type="ECO:0000259" key="1">
    <source>
        <dbReference type="PROSITE" id="PS50943"/>
    </source>
</evidence>
<proteinExistence type="predicted"/>
<dbReference type="RefSeq" id="WP_106118285.1">
    <property type="nucleotide sequence ID" value="NZ_PVUH01000013.1"/>
</dbReference>
<sequence>MSSKPIFDGEKLALLRARAGTTQRDLAENVGTTAAMICRYEAGTCQPRLKAVVRLEEAFCIERGGLYVKVATQSTDTEDVSRHEGGQT</sequence>
<protein>
    <recommendedName>
        <fullName evidence="1">HTH cro/C1-type domain-containing protein</fullName>
    </recommendedName>
</protein>
<dbReference type="GO" id="GO:0003677">
    <property type="term" value="F:DNA binding"/>
    <property type="evidence" value="ECO:0007669"/>
    <property type="project" value="InterPro"/>
</dbReference>
<dbReference type="InterPro" id="IPR001387">
    <property type="entry name" value="Cro/C1-type_HTH"/>
</dbReference>
<accession>A0A2T0I3N6</accession>
<evidence type="ECO:0000313" key="3">
    <source>
        <dbReference type="Proteomes" id="UP000239731"/>
    </source>
</evidence>
<name>A0A2T0I3N6_PSEFL</name>
<dbReference type="EMBL" id="PVUH01000013">
    <property type="protein sequence ID" value="PRW89945.1"/>
    <property type="molecule type" value="Genomic_DNA"/>
</dbReference>
<dbReference type="SUPFAM" id="SSF47413">
    <property type="entry name" value="lambda repressor-like DNA-binding domains"/>
    <property type="match status" value="1"/>
</dbReference>
<reference evidence="2 3" key="1">
    <citation type="submission" date="2018-03" db="EMBL/GenBank/DDBJ databases">
        <title>Blue discolouration in mozzarella cheese caused by Pseudomonas fluorescens.</title>
        <authorList>
            <person name="Chiesa F."/>
            <person name="Dalmasso A."/>
            <person name="Lomonaco S."/>
        </authorList>
    </citation>
    <scope>NUCLEOTIDE SEQUENCE [LARGE SCALE GENOMIC DNA]</scope>
    <source>
        <strain evidence="2 3">11293</strain>
    </source>
</reference>
<dbReference type="CDD" id="cd00093">
    <property type="entry name" value="HTH_XRE"/>
    <property type="match status" value="1"/>
</dbReference>
<feature type="domain" description="HTH cro/C1-type" evidence="1">
    <location>
        <begin position="12"/>
        <end position="66"/>
    </location>
</feature>
<dbReference type="InterPro" id="IPR010982">
    <property type="entry name" value="Lambda_DNA-bd_dom_sf"/>
</dbReference>
<evidence type="ECO:0000313" key="2">
    <source>
        <dbReference type="EMBL" id="PRW89945.1"/>
    </source>
</evidence>
<dbReference type="Gene3D" id="1.10.260.40">
    <property type="entry name" value="lambda repressor-like DNA-binding domains"/>
    <property type="match status" value="1"/>
</dbReference>
<dbReference type="SMART" id="SM00530">
    <property type="entry name" value="HTH_XRE"/>
    <property type="match status" value="1"/>
</dbReference>
<dbReference type="Pfam" id="PF13560">
    <property type="entry name" value="HTH_31"/>
    <property type="match status" value="1"/>
</dbReference>
<gene>
    <name evidence="2" type="ORF">C7A10_19595</name>
</gene>
<organism evidence="2 3">
    <name type="scientific">Pseudomonas fluorescens</name>
    <dbReference type="NCBI Taxonomy" id="294"/>
    <lineage>
        <taxon>Bacteria</taxon>
        <taxon>Pseudomonadati</taxon>
        <taxon>Pseudomonadota</taxon>
        <taxon>Gammaproteobacteria</taxon>
        <taxon>Pseudomonadales</taxon>
        <taxon>Pseudomonadaceae</taxon>
        <taxon>Pseudomonas</taxon>
    </lineage>
</organism>
<dbReference type="AlphaFoldDB" id="A0A2T0I3N6"/>
<dbReference type="PROSITE" id="PS50943">
    <property type="entry name" value="HTH_CROC1"/>
    <property type="match status" value="1"/>
</dbReference>
<comment type="caution">
    <text evidence="2">The sequence shown here is derived from an EMBL/GenBank/DDBJ whole genome shotgun (WGS) entry which is preliminary data.</text>
</comment>